<dbReference type="PANTHER" id="PTHR33164:SF57">
    <property type="entry name" value="MARR-FAMILY TRANSCRIPTIONAL REGULATOR"/>
    <property type="match status" value="1"/>
</dbReference>
<name>I0H8Y3_ACTM4</name>
<dbReference type="SUPFAM" id="SSF46785">
    <property type="entry name" value="Winged helix' DNA-binding domain"/>
    <property type="match status" value="1"/>
</dbReference>
<dbReference type="InterPro" id="IPR036388">
    <property type="entry name" value="WH-like_DNA-bd_sf"/>
</dbReference>
<dbReference type="InterPro" id="IPR000835">
    <property type="entry name" value="HTH_MarR-typ"/>
</dbReference>
<dbReference type="EMBL" id="AP012319">
    <property type="protein sequence ID" value="BAL89470.1"/>
    <property type="molecule type" value="Genomic_DNA"/>
</dbReference>
<keyword evidence="3" id="KW-1185">Reference proteome</keyword>
<dbReference type="PROSITE" id="PS50995">
    <property type="entry name" value="HTH_MARR_2"/>
    <property type="match status" value="1"/>
</dbReference>
<organism evidence="2 3">
    <name type="scientific">Actinoplanes missouriensis (strain ATCC 14538 / DSM 43046 / CBS 188.64 / JCM 3121 / NBRC 102363 / NCIMB 12654 / NRRL B-3342 / UNCC 431)</name>
    <dbReference type="NCBI Taxonomy" id="512565"/>
    <lineage>
        <taxon>Bacteria</taxon>
        <taxon>Bacillati</taxon>
        <taxon>Actinomycetota</taxon>
        <taxon>Actinomycetes</taxon>
        <taxon>Micromonosporales</taxon>
        <taxon>Micromonosporaceae</taxon>
        <taxon>Actinoplanes</taxon>
    </lineage>
</organism>
<dbReference type="InterPro" id="IPR039422">
    <property type="entry name" value="MarR/SlyA-like"/>
</dbReference>
<dbReference type="Gene3D" id="1.10.10.10">
    <property type="entry name" value="Winged helix-like DNA-binding domain superfamily/Winged helix DNA-binding domain"/>
    <property type="match status" value="1"/>
</dbReference>
<evidence type="ECO:0000259" key="1">
    <source>
        <dbReference type="PROSITE" id="PS50995"/>
    </source>
</evidence>
<dbReference type="KEGG" id="ams:AMIS_42500"/>
<protein>
    <submittedName>
        <fullName evidence="2">Putative MarR-family transcriptional regulator</fullName>
    </submittedName>
</protein>
<sequence>MEDVESWPTGRLLSAAARMVERRFDRFLTDLDLTHAGMIVLHHLEGGPLSQRELAHLCRVTDQTMSRTLERLARTGHAARTLDPQDRRRTLVALSEKGAEALAAARAEERRFERDLGYEQIRPQLIALIKKGSSIS</sequence>
<gene>
    <name evidence="2" type="ordered locus">AMIS_42500</name>
</gene>
<dbReference type="GO" id="GO:0006950">
    <property type="term" value="P:response to stress"/>
    <property type="evidence" value="ECO:0007669"/>
    <property type="project" value="TreeGrafter"/>
</dbReference>
<proteinExistence type="predicted"/>
<evidence type="ECO:0000313" key="3">
    <source>
        <dbReference type="Proteomes" id="UP000007882"/>
    </source>
</evidence>
<dbReference type="GO" id="GO:0003700">
    <property type="term" value="F:DNA-binding transcription factor activity"/>
    <property type="evidence" value="ECO:0007669"/>
    <property type="project" value="InterPro"/>
</dbReference>
<dbReference type="PATRIC" id="fig|512565.3.peg.4234"/>
<evidence type="ECO:0000313" key="2">
    <source>
        <dbReference type="EMBL" id="BAL89470.1"/>
    </source>
</evidence>
<dbReference type="STRING" id="512565.AMIS_42500"/>
<reference evidence="2 3" key="1">
    <citation type="submission" date="2012-02" db="EMBL/GenBank/DDBJ databases">
        <title>Complete genome sequence of Actinoplanes missouriensis 431 (= NBRC 102363).</title>
        <authorList>
            <person name="Ohnishi Y."/>
            <person name="Ishikawa J."/>
            <person name="Sekine M."/>
            <person name="Hosoyama A."/>
            <person name="Harada T."/>
            <person name="Narita H."/>
            <person name="Hata T."/>
            <person name="Konno Y."/>
            <person name="Tutikane K."/>
            <person name="Fujita N."/>
            <person name="Horinouchi S."/>
            <person name="Hayakawa M."/>
        </authorList>
    </citation>
    <scope>NUCLEOTIDE SEQUENCE [LARGE SCALE GENOMIC DNA]</scope>
    <source>
        <strain evidence="3">ATCC 14538 / DSM 43046 / CBS 188.64 / JCM 3121 / NBRC 102363 / NCIMB 12654 / NRRL B-3342 / UNCC 431</strain>
    </source>
</reference>
<dbReference type="InterPro" id="IPR036390">
    <property type="entry name" value="WH_DNA-bd_sf"/>
</dbReference>
<dbReference type="Proteomes" id="UP000007882">
    <property type="component" value="Chromosome"/>
</dbReference>
<feature type="domain" description="HTH marR-type" evidence="1">
    <location>
        <begin position="6"/>
        <end position="134"/>
    </location>
</feature>
<accession>I0H8Y3</accession>
<dbReference type="HOGENOM" id="CLU_083287_10_0_11"/>
<dbReference type="Pfam" id="PF12802">
    <property type="entry name" value="MarR_2"/>
    <property type="match status" value="1"/>
</dbReference>
<dbReference type="RefSeq" id="WP_014444364.1">
    <property type="nucleotide sequence ID" value="NC_017093.1"/>
</dbReference>
<dbReference type="SMART" id="SM00347">
    <property type="entry name" value="HTH_MARR"/>
    <property type="match status" value="1"/>
</dbReference>
<dbReference type="PRINTS" id="PR00598">
    <property type="entry name" value="HTHMARR"/>
</dbReference>
<dbReference type="AlphaFoldDB" id="I0H8Y3"/>
<dbReference type="eggNOG" id="COG1846">
    <property type="taxonomic scope" value="Bacteria"/>
</dbReference>
<dbReference type="PANTHER" id="PTHR33164">
    <property type="entry name" value="TRANSCRIPTIONAL REGULATOR, MARR FAMILY"/>
    <property type="match status" value="1"/>
</dbReference>